<feature type="transmembrane region" description="Helical" evidence="1">
    <location>
        <begin position="31"/>
        <end position="52"/>
    </location>
</feature>
<proteinExistence type="predicted"/>
<sequence>MREQDKPFVMYRRGRWNFTIMPRGRAGWTQFGVWMAVFAVPTIAFAIYGESLEGRPEFWAALALYLAATLVWSFASIRWMKARAEVIDVEKLLRQQREAERKQRRGGR</sequence>
<comment type="caution">
    <text evidence="3">The sequence shown here is derived from an EMBL/GenBank/DDBJ whole genome shotgun (WGS) entry which is preliminary data.</text>
</comment>
<dbReference type="RefSeq" id="WP_160760122.1">
    <property type="nucleotide sequence ID" value="NZ_BAAADZ010000002.1"/>
</dbReference>
<reference evidence="2 5" key="2">
    <citation type="submission" date="2020-08" db="EMBL/GenBank/DDBJ databases">
        <title>Genomic Encyclopedia of Type Strains, Phase IV (KMG-IV): sequencing the most valuable type-strain genomes for metagenomic binning, comparative biology and taxonomic classification.</title>
        <authorList>
            <person name="Goeker M."/>
        </authorList>
    </citation>
    <scope>NUCLEOTIDE SEQUENCE [LARGE SCALE GENOMIC DNA]</scope>
    <source>
        <strain evidence="2 5">DSM 8510</strain>
    </source>
</reference>
<reference evidence="3 4" key="1">
    <citation type="submission" date="2019-12" db="EMBL/GenBank/DDBJ databases">
        <title>Genomic-based taxomic classification of the family Erythrobacteraceae.</title>
        <authorList>
            <person name="Xu L."/>
        </authorList>
    </citation>
    <scope>NUCLEOTIDE SEQUENCE [LARGE SCALE GENOMIC DNA]</scope>
    <source>
        <strain evidence="3 4">JCM 10282</strain>
    </source>
</reference>
<dbReference type="EMBL" id="WTYB01000001">
    <property type="protein sequence ID" value="MXP38045.1"/>
    <property type="molecule type" value="Genomic_DNA"/>
</dbReference>
<evidence type="ECO:0000256" key="1">
    <source>
        <dbReference type="SAM" id="Phobius"/>
    </source>
</evidence>
<feature type="transmembrane region" description="Helical" evidence="1">
    <location>
        <begin position="58"/>
        <end position="75"/>
    </location>
</feature>
<evidence type="ECO:0000313" key="2">
    <source>
        <dbReference type="EMBL" id="MBB3774298.1"/>
    </source>
</evidence>
<dbReference type="Proteomes" id="UP000430021">
    <property type="component" value="Unassembled WGS sequence"/>
</dbReference>
<keyword evidence="1" id="KW-1133">Transmembrane helix</keyword>
<keyword evidence="5" id="KW-1185">Reference proteome</keyword>
<gene>
    <name evidence="2" type="ORF">FHS52_000241</name>
    <name evidence="3" type="ORF">GRI59_05375</name>
</gene>
<evidence type="ECO:0000313" key="4">
    <source>
        <dbReference type="Proteomes" id="UP000430021"/>
    </source>
</evidence>
<protein>
    <submittedName>
        <fullName evidence="3">Uncharacterized protein</fullName>
    </submittedName>
</protein>
<name>A0A6I4UKV2_9SPHN</name>
<dbReference type="AlphaFoldDB" id="A0A6I4UKV2"/>
<keyword evidence="1" id="KW-0812">Transmembrane</keyword>
<accession>A0A6I4UKV2</accession>
<dbReference type="Proteomes" id="UP000548685">
    <property type="component" value="Unassembled WGS sequence"/>
</dbReference>
<evidence type="ECO:0000313" key="3">
    <source>
        <dbReference type="EMBL" id="MXP38045.1"/>
    </source>
</evidence>
<dbReference type="EMBL" id="JACICE010000001">
    <property type="protein sequence ID" value="MBB3774298.1"/>
    <property type="molecule type" value="Genomic_DNA"/>
</dbReference>
<organism evidence="3 4">
    <name type="scientific">Erythrobacter ramosus</name>
    <dbReference type="NCBI Taxonomy" id="35811"/>
    <lineage>
        <taxon>Bacteria</taxon>
        <taxon>Pseudomonadati</taxon>
        <taxon>Pseudomonadota</taxon>
        <taxon>Alphaproteobacteria</taxon>
        <taxon>Sphingomonadales</taxon>
        <taxon>Erythrobacteraceae</taxon>
        <taxon>Erythrobacter/Porphyrobacter group</taxon>
        <taxon>Erythrobacter</taxon>
    </lineage>
</organism>
<dbReference type="OrthoDB" id="7596755at2"/>
<evidence type="ECO:0000313" key="5">
    <source>
        <dbReference type="Proteomes" id="UP000548685"/>
    </source>
</evidence>
<keyword evidence="1" id="KW-0472">Membrane</keyword>